<keyword evidence="8 11" id="KW-1133">Transmembrane helix</keyword>
<dbReference type="Proteomes" id="UP000242705">
    <property type="component" value="Unassembled WGS sequence"/>
</dbReference>
<dbReference type="InterPro" id="IPR050428">
    <property type="entry name" value="TCS_sensor_his_kinase"/>
</dbReference>
<keyword evidence="7" id="KW-0418">Kinase</keyword>
<dbReference type="CDD" id="cd00075">
    <property type="entry name" value="HATPase"/>
    <property type="match status" value="1"/>
</dbReference>
<feature type="domain" description="Histidine kinase" evidence="12">
    <location>
        <begin position="247"/>
        <end position="462"/>
    </location>
</feature>
<dbReference type="InterPro" id="IPR004358">
    <property type="entry name" value="Sig_transdc_His_kin-like_C"/>
</dbReference>
<dbReference type="SMART" id="SM00304">
    <property type="entry name" value="HAMP"/>
    <property type="match status" value="1"/>
</dbReference>
<dbReference type="PANTHER" id="PTHR45436">
    <property type="entry name" value="SENSOR HISTIDINE KINASE YKOH"/>
    <property type="match status" value="1"/>
</dbReference>
<evidence type="ECO:0000256" key="7">
    <source>
        <dbReference type="ARBA" id="ARBA00022777"/>
    </source>
</evidence>
<organism evidence="14 15">
    <name type="scientific">Sulfobacillus thermosulfidooxidans</name>
    <dbReference type="NCBI Taxonomy" id="28034"/>
    <lineage>
        <taxon>Bacteria</taxon>
        <taxon>Bacillati</taxon>
        <taxon>Bacillota</taxon>
        <taxon>Clostridia</taxon>
        <taxon>Eubacteriales</taxon>
        <taxon>Clostridiales Family XVII. Incertae Sedis</taxon>
        <taxon>Sulfobacillus</taxon>
    </lineage>
</organism>
<dbReference type="SMART" id="SM00387">
    <property type="entry name" value="HATPase_c"/>
    <property type="match status" value="1"/>
</dbReference>
<evidence type="ECO:0000256" key="9">
    <source>
        <dbReference type="ARBA" id="ARBA00023012"/>
    </source>
</evidence>
<comment type="caution">
    <text evidence="14">The sequence shown here is derived from an EMBL/GenBank/DDBJ whole genome shotgun (WGS) entry which is preliminary data.</text>
</comment>
<evidence type="ECO:0000259" key="12">
    <source>
        <dbReference type="PROSITE" id="PS50109"/>
    </source>
</evidence>
<dbReference type="PANTHER" id="PTHR45436:SF15">
    <property type="entry name" value="SENSOR HISTIDINE KINASE CUSS"/>
    <property type="match status" value="1"/>
</dbReference>
<dbReference type="AlphaFoldDB" id="A0A2T2WQ95"/>
<comment type="catalytic activity">
    <reaction evidence="1">
        <text>ATP + protein L-histidine = ADP + protein N-phospho-L-histidine.</text>
        <dbReference type="EC" id="2.7.13.3"/>
    </reaction>
</comment>
<evidence type="ECO:0000256" key="2">
    <source>
        <dbReference type="ARBA" id="ARBA00004141"/>
    </source>
</evidence>
<dbReference type="EMBL" id="PXYX01000055">
    <property type="protein sequence ID" value="PSR24405.1"/>
    <property type="molecule type" value="Genomic_DNA"/>
</dbReference>
<dbReference type="PROSITE" id="PS50885">
    <property type="entry name" value="HAMP"/>
    <property type="match status" value="1"/>
</dbReference>
<dbReference type="SUPFAM" id="SSF47384">
    <property type="entry name" value="Homodimeric domain of signal transducing histidine kinase"/>
    <property type="match status" value="1"/>
</dbReference>
<name>A0A2T2WQ95_SULTH</name>
<keyword evidence="6 11" id="KW-0812">Transmembrane</keyword>
<evidence type="ECO:0000313" key="14">
    <source>
        <dbReference type="EMBL" id="PSR24405.1"/>
    </source>
</evidence>
<evidence type="ECO:0000259" key="13">
    <source>
        <dbReference type="PROSITE" id="PS50885"/>
    </source>
</evidence>
<evidence type="ECO:0000256" key="8">
    <source>
        <dbReference type="ARBA" id="ARBA00022989"/>
    </source>
</evidence>
<protein>
    <recommendedName>
        <fullName evidence="3">histidine kinase</fullName>
        <ecNumber evidence="3">2.7.13.3</ecNumber>
    </recommendedName>
</protein>
<dbReference type="Pfam" id="PF02518">
    <property type="entry name" value="HATPase_c"/>
    <property type="match status" value="1"/>
</dbReference>
<dbReference type="GO" id="GO:0005886">
    <property type="term" value="C:plasma membrane"/>
    <property type="evidence" value="ECO:0007669"/>
    <property type="project" value="TreeGrafter"/>
</dbReference>
<keyword evidence="9" id="KW-0902">Two-component regulatory system</keyword>
<evidence type="ECO:0000256" key="1">
    <source>
        <dbReference type="ARBA" id="ARBA00000085"/>
    </source>
</evidence>
<evidence type="ECO:0000313" key="15">
    <source>
        <dbReference type="Proteomes" id="UP000242705"/>
    </source>
</evidence>
<accession>A0A2T2WQ95</accession>
<dbReference type="Gene3D" id="3.30.565.10">
    <property type="entry name" value="Histidine kinase-like ATPase, C-terminal domain"/>
    <property type="match status" value="1"/>
</dbReference>
<dbReference type="SMART" id="SM00388">
    <property type="entry name" value="HisKA"/>
    <property type="match status" value="1"/>
</dbReference>
<evidence type="ECO:0000256" key="6">
    <source>
        <dbReference type="ARBA" id="ARBA00022692"/>
    </source>
</evidence>
<comment type="subcellular location">
    <subcellularLocation>
        <location evidence="2">Membrane</location>
        <topology evidence="2">Multi-pass membrane protein</topology>
    </subcellularLocation>
</comment>
<dbReference type="Gene3D" id="6.10.340.10">
    <property type="match status" value="1"/>
</dbReference>
<dbReference type="InterPro" id="IPR003660">
    <property type="entry name" value="HAMP_dom"/>
</dbReference>
<feature type="domain" description="HAMP" evidence="13">
    <location>
        <begin position="185"/>
        <end position="239"/>
    </location>
</feature>
<sequence length="464" mass="51823">MTKRFRRPTWRISWALMIGIGAAVILAGLSSGWFVYSLAKSTLIREGIQEIVTTSKTSALKLMEENHQHPTRVPVEDLNDLASGHLYFLLLTPRGRFVGSSGPMPPAVPQQGWVNAGASGWFNFDGIPYVFADAPLILDGRHRDLIVVDGLARTASLLSTLRKALVFGELLLVISSILAVIIIVRRVTDPLRSLEEATETVTLNRKTGQHVVISSNLTEVVSLTESFNGMLDRLLKAQERERQFISNAAHSLRTPIHIIRGYIHTLTQWAHNDPQSRSEALKALARESQAMETLVDRLLQLSRMEQDDPPPLHPLEVLPYLKKILPNLRDTCLHHPLTLDLTTQEIPDILSEPDLLEAVLRILVENADTYADDDTAVTLFVIPLVATHRVRIGVLNQGPEISEDTLAHLFDRFYRAGQPASSQHFGLGLAIAHNIVMRIKGQWVIESTHHRTIFAIDLPMFLSE</sequence>
<dbReference type="Gene3D" id="1.10.287.130">
    <property type="match status" value="1"/>
</dbReference>
<dbReference type="InterPro" id="IPR003661">
    <property type="entry name" value="HisK_dim/P_dom"/>
</dbReference>
<keyword evidence="10 11" id="KW-0472">Membrane</keyword>
<dbReference type="CDD" id="cd00082">
    <property type="entry name" value="HisKA"/>
    <property type="match status" value="1"/>
</dbReference>
<dbReference type="GO" id="GO:0000155">
    <property type="term" value="F:phosphorelay sensor kinase activity"/>
    <property type="evidence" value="ECO:0007669"/>
    <property type="project" value="InterPro"/>
</dbReference>
<dbReference type="InterPro" id="IPR003594">
    <property type="entry name" value="HATPase_dom"/>
</dbReference>
<dbReference type="Pfam" id="PF00512">
    <property type="entry name" value="HisKA"/>
    <property type="match status" value="1"/>
</dbReference>
<evidence type="ECO:0000256" key="4">
    <source>
        <dbReference type="ARBA" id="ARBA00022553"/>
    </source>
</evidence>
<dbReference type="InterPro" id="IPR036097">
    <property type="entry name" value="HisK_dim/P_sf"/>
</dbReference>
<feature type="transmembrane region" description="Helical" evidence="11">
    <location>
        <begin position="12"/>
        <end position="36"/>
    </location>
</feature>
<keyword evidence="5" id="KW-0808">Transferase</keyword>
<evidence type="ECO:0000256" key="10">
    <source>
        <dbReference type="ARBA" id="ARBA00023136"/>
    </source>
</evidence>
<proteinExistence type="predicted"/>
<evidence type="ECO:0000256" key="11">
    <source>
        <dbReference type="SAM" id="Phobius"/>
    </source>
</evidence>
<gene>
    <name evidence="14" type="ORF">C7B47_14935</name>
</gene>
<reference evidence="14 15" key="1">
    <citation type="journal article" date="2014" name="BMC Genomics">
        <title>Comparison of environmental and isolate Sulfobacillus genomes reveals diverse carbon, sulfur, nitrogen, and hydrogen metabolisms.</title>
        <authorList>
            <person name="Justice N.B."/>
            <person name="Norman A."/>
            <person name="Brown C.T."/>
            <person name="Singh A."/>
            <person name="Thomas B.C."/>
            <person name="Banfield J.F."/>
        </authorList>
    </citation>
    <scope>NUCLEOTIDE SEQUENCE [LARGE SCALE GENOMIC DNA]</scope>
    <source>
        <strain evidence="14">AMDSBA5</strain>
    </source>
</reference>
<dbReference type="SUPFAM" id="SSF55874">
    <property type="entry name" value="ATPase domain of HSP90 chaperone/DNA topoisomerase II/histidine kinase"/>
    <property type="match status" value="1"/>
</dbReference>
<dbReference type="EC" id="2.7.13.3" evidence="3"/>
<evidence type="ECO:0000256" key="3">
    <source>
        <dbReference type="ARBA" id="ARBA00012438"/>
    </source>
</evidence>
<dbReference type="PRINTS" id="PR00344">
    <property type="entry name" value="BCTRLSENSOR"/>
</dbReference>
<dbReference type="InterPro" id="IPR005467">
    <property type="entry name" value="His_kinase_dom"/>
</dbReference>
<dbReference type="PROSITE" id="PS50109">
    <property type="entry name" value="HIS_KIN"/>
    <property type="match status" value="1"/>
</dbReference>
<dbReference type="InterPro" id="IPR036890">
    <property type="entry name" value="HATPase_C_sf"/>
</dbReference>
<dbReference type="FunFam" id="1.10.287.130:FF:000001">
    <property type="entry name" value="Two-component sensor histidine kinase"/>
    <property type="match status" value="1"/>
</dbReference>
<evidence type="ECO:0000256" key="5">
    <source>
        <dbReference type="ARBA" id="ARBA00022679"/>
    </source>
</evidence>
<keyword evidence="4" id="KW-0597">Phosphoprotein</keyword>